<sequence length="216" mass="24699">MERYNVSTVFDKNELGAPDTKFQWRVSQPIKTRSSDAESDSESEEESRQLRCHWLFEKSENKKGKVVPESTMMKKGYLKTKVNSQAQESDIESHPIVSDVDERLIEEPIMSRDSVQEEEIEKVETGSKLRNVQNGQIKTTLVEEPDTLILNEELPVIATTRRNQDRTDEIENDQETVKELARELPEDQQGVPIEIVQGLIFADVMLCTDNTDSVSV</sequence>
<dbReference type="AlphaFoldDB" id="A0A9N9B298"/>
<evidence type="ECO:0000313" key="2">
    <source>
        <dbReference type="EMBL" id="CAG8552366.1"/>
    </source>
</evidence>
<reference evidence="2" key="1">
    <citation type="submission" date="2021-06" db="EMBL/GenBank/DDBJ databases">
        <authorList>
            <person name="Kallberg Y."/>
            <person name="Tangrot J."/>
            <person name="Rosling A."/>
        </authorList>
    </citation>
    <scope>NUCLEOTIDE SEQUENCE</scope>
    <source>
        <strain evidence="2">CL551</strain>
    </source>
</reference>
<proteinExistence type="predicted"/>
<evidence type="ECO:0000313" key="3">
    <source>
        <dbReference type="Proteomes" id="UP000789342"/>
    </source>
</evidence>
<organism evidence="2 3">
    <name type="scientific">Acaulospora morrowiae</name>
    <dbReference type="NCBI Taxonomy" id="94023"/>
    <lineage>
        <taxon>Eukaryota</taxon>
        <taxon>Fungi</taxon>
        <taxon>Fungi incertae sedis</taxon>
        <taxon>Mucoromycota</taxon>
        <taxon>Glomeromycotina</taxon>
        <taxon>Glomeromycetes</taxon>
        <taxon>Diversisporales</taxon>
        <taxon>Acaulosporaceae</taxon>
        <taxon>Acaulospora</taxon>
    </lineage>
</organism>
<protein>
    <submittedName>
        <fullName evidence="2">7598_t:CDS:1</fullName>
    </submittedName>
</protein>
<accession>A0A9N9B298</accession>
<gene>
    <name evidence="2" type="ORF">AMORRO_LOCUS5634</name>
</gene>
<dbReference type="EMBL" id="CAJVPV010003457">
    <property type="protein sequence ID" value="CAG8552366.1"/>
    <property type="molecule type" value="Genomic_DNA"/>
</dbReference>
<keyword evidence="3" id="KW-1185">Reference proteome</keyword>
<dbReference type="Proteomes" id="UP000789342">
    <property type="component" value="Unassembled WGS sequence"/>
</dbReference>
<comment type="caution">
    <text evidence="2">The sequence shown here is derived from an EMBL/GenBank/DDBJ whole genome shotgun (WGS) entry which is preliminary data.</text>
</comment>
<evidence type="ECO:0000256" key="1">
    <source>
        <dbReference type="SAM" id="MobiDB-lite"/>
    </source>
</evidence>
<feature type="region of interest" description="Disordered" evidence="1">
    <location>
        <begin position="26"/>
        <end position="49"/>
    </location>
</feature>
<name>A0A9N9B298_9GLOM</name>